<dbReference type="EMBL" id="CP053564">
    <property type="protein sequence ID" value="QJY48381.1"/>
    <property type="molecule type" value="Genomic_DNA"/>
</dbReference>
<accession>A0A6M6JQ15</accession>
<organism evidence="2 3">
    <name type="scientific">Pseudonocardia broussonetiae</name>
    <dbReference type="NCBI Taxonomy" id="2736640"/>
    <lineage>
        <taxon>Bacteria</taxon>
        <taxon>Bacillati</taxon>
        <taxon>Actinomycetota</taxon>
        <taxon>Actinomycetes</taxon>
        <taxon>Pseudonocardiales</taxon>
        <taxon>Pseudonocardiaceae</taxon>
        <taxon>Pseudonocardia</taxon>
    </lineage>
</organism>
<reference evidence="2 3" key="1">
    <citation type="submission" date="2020-05" db="EMBL/GenBank/DDBJ databases">
        <authorList>
            <person name="Mo P."/>
        </authorList>
    </citation>
    <scope>NUCLEOTIDE SEQUENCE [LARGE SCALE GENOMIC DNA]</scope>
    <source>
        <strain evidence="2 3">Gen01</strain>
    </source>
</reference>
<sequence>MRRGSEPDRATLWAASQGGVIAARVLIEMGLSESTVYRRCRDGGPWQRLAPGILLLCTGEPTDDQLVTAALLHGGPRAVLTGLSACLRQGVRRTPTPGRKLQLLVPDDRQLRHTWFVRVDRSRNMPVPVRRGGVPLAPLPRALADGSRTLRDEREIAELFSDAVQRRLCTVAEIAAELDANGQHGSATPRRVLRAVRDGIRSAAELDAKKLWARSGLPEPLWNVAVHDGSGRFLGVADAWWDDVALAWEINSIAWHLTPTDYAREQAKSARFAAAGVAVLPTVARRLRGDAPEVLRELTAAHRAATGRPRPPGLHWTERR</sequence>
<name>A0A6M6JQ15_9PSEU</name>
<evidence type="ECO:0000256" key="1">
    <source>
        <dbReference type="SAM" id="MobiDB-lite"/>
    </source>
</evidence>
<evidence type="ECO:0000313" key="3">
    <source>
        <dbReference type="Proteomes" id="UP000505377"/>
    </source>
</evidence>
<dbReference type="KEGG" id="pbro:HOP40_23470"/>
<gene>
    <name evidence="2" type="ORF">HOP40_23470</name>
</gene>
<dbReference type="Proteomes" id="UP000505377">
    <property type="component" value="Chromosome"/>
</dbReference>
<evidence type="ECO:0000313" key="2">
    <source>
        <dbReference type="EMBL" id="QJY48381.1"/>
    </source>
</evidence>
<proteinExistence type="predicted"/>
<feature type="region of interest" description="Disordered" evidence="1">
    <location>
        <begin position="301"/>
        <end position="320"/>
    </location>
</feature>
<dbReference type="AlphaFoldDB" id="A0A6M6JQ15"/>
<keyword evidence="3" id="KW-1185">Reference proteome</keyword>
<dbReference type="RefSeq" id="WP_172162005.1">
    <property type="nucleotide sequence ID" value="NZ_CP053564.1"/>
</dbReference>
<protein>
    <recommendedName>
        <fullName evidence="4">Transcriptional regulator, AbiEi antitoxin, Type IV TA system</fullName>
    </recommendedName>
</protein>
<evidence type="ECO:0008006" key="4">
    <source>
        <dbReference type="Google" id="ProtNLM"/>
    </source>
</evidence>